<reference evidence="2" key="1">
    <citation type="submission" date="2017-09" db="EMBL/GenBank/DDBJ databases">
        <title>Depth-based differentiation of microbial function through sediment-hosted aquifers and enrichment of novel symbionts in the deep terrestrial subsurface.</title>
        <authorList>
            <person name="Probst A.J."/>
            <person name="Ladd B."/>
            <person name="Jarett J.K."/>
            <person name="Geller-Mcgrath D.E."/>
            <person name="Sieber C.M.K."/>
            <person name="Emerson J.B."/>
            <person name="Anantharaman K."/>
            <person name="Thomas B.C."/>
            <person name="Malmstrom R."/>
            <person name="Stieglmeier M."/>
            <person name="Klingl A."/>
            <person name="Woyke T."/>
            <person name="Ryan C.M."/>
            <person name="Banfield J.F."/>
        </authorList>
    </citation>
    <scope>NUCLEOTIDE SEQUENCE [LARGE SCALE GENOMIC DNA]</scope>
</reference>
<evidence type="ECO:0000313" key="2">
    <source>
        <dbReference type="Proteomes" id="UP000230775"/>
    </source>
</evidence>
<accession>A0A2H0WQI5</accession>
<evidence type="ECO:0000313" key="1">
    <source>
        <dbReference type="EMBL" id="PIS14916.1"/>
    </source>
</evidence>
<sequence>MLEERRFGIRDSLDHEIPIQELDPRTKEITEVLSLLRENPIVVLTADPPNYGKSTFARILRHKILTQEPRDEDFPDCVYMRVEGIELGHVESKRQDRFTTRDRFSYADLRRLHGLIIFDEFYPEYLPLALTFSGSKLLLIIQPNFLQGPPFDNEEHQQLDHWVKDSQIPVYKLGKHGSGKKPTE</sequence>
<comment type="caution">
    <text evidence="1">The sequence shown here is derived from an EMBL/GenBank/DDBJ whole genome shotgun (WGS) entry which is preliminary data.</text>
</comment>
<protein>
    <submittedName>
        <fullName evidence="1">Uncharacterized protein</fullName>
    </submittedName>
</protein>
<gene>
    <name evidence="1" type="ORF">COT64_00125</name>
</gene>
<organism evidence="1 2">
    <name type="scientific">Candidatus Shapirobacteria bacterium CG09_land_8_20_14_0_10_39_12</name>
    <dbReference type="NCBI Taxonomy" id="1974885"/>
    <lineage>
        <taxon>Bacteria</taxon>
        <taxon>Candidatus Shapironibacteriota</taxon>
    </lineage>
</organism>
<name>A0A2H0WQI5_9BACT</name>
<proteinExistence type="predicted"/>
<dbReference type="EMBL" id="PEZI01000004">
    <property type="protein sequence ID" value="PIS14916.1"/>
    <property type="molecule type" value="Genomic_DNA"/>
</dbReference>
<dbReference type="Proteomes" id="UP000230775">
    <property type="component" value="Unassembled WGS sequence"/>
</dbReference>
<dbReference type="AlphaFoldDB" id="A0A2H0WQI5"/>